<keyword evidence="3" id="KW-1185">Reference proteome</keyword>
<reference evidence="2 3" key="1">
    <citation type="submission" date="2020-08" db="EMBL/GenBank/DDBJ databases">
        <title>Sequencing the genomes of 1000 actinobacteria strains.</title>
        <authorList>
            <person name="Klenk H.-P."/>
        </authorList>
    </citation>
    <scope>NUCLEOTIDE SEQUENCE [LARGE SCALE GENOMIC DNA]</scope>
    <source>
        <strain evidence="2 3">DSM 41530</strain>
    </source>
</reference>
<accession>A0ABR6LH01</accession>
<gene>
    <name evidence="2" type="ORF">BJY27_002551</name>
</gene>
<protein>
    <submittedName>
        <fullName evidence="2">FtsP/CotA-like multicopper oxidase with cupredoxin domain</fullName>
    </submittedName>
</protein>
<evidence type="ECO:0000256" key="1">
    <source>
        <dbReference type="SAM" id="MobiDB-lite"/>
    </source>
</evidence>
<organism evidence="2 3">
    <name type="scientific">Streptomyces rapamycinicus</name>
    <dbReference type="NCBI Taxonomy" id="1226757"/>
    <lineage>
        <taxon>Bacteria</taxon>
        <taxon>Bacillati</taxon>
        <taxon>Actinomycetota</taxon>
        <taxon>Actinomycetes</taxon>
        <taxon>Kitasatosporales</taxon>
        <taxon>Streptomycetaceae</taxon>
        <taxon>Streptomyces</taxon>
        <taxon>Streptomyces violaceusniger group</taxon>
    </lineage>
</organism>
<sequence>MRFHMLDRAPLTSGQGPQTSALTSIKVGKAQPPSPTEQGPKDPVQMPSGQVTRDKALSDKRGLYVRPCHIVEHEDNKMMRAQKWAWPSEAVGVSER</sequence>
<dbReference type="EMBL" id="JACHNG010000001">
    <property type="protein sequence ID" value="MBB4781590.1"/>
    <property type="molecule type" value="Genomic_DNA"/>
</dbReference>
<dbReference type="Gene3D" id="2.60.40.420">
    <property type="entry name" value="Cupredoxins - blue copper proteins"/>
    <property type="match status" value="1"/>
</dbReference>
<feature type="compositionally biased region" description="Polar residues" evidence="1">
    <location>
        <begin position="12"/>
        <end position="23"/>
    </location>
</feature>
<comment type="caution">
    <text evidence="2">The sequence shown here is derived from an EMBL/GenBank/DDBJ whole genome shotgun (WGS) entry which is preliminary data.</text>
</comment>
<proteinExistence type="predicted"/>
<dbReference type="RefSeq" id="WP_020867500.1">
    <property type="nucleotide sequence ID" value="NZ_CP157809.1"/>
</dbReference>
<dbReference type="Proteomes" id="UP000530530">
    <property type="component" value="Unassembled WGS sequence"/>
</dbReference>
<evidence type="ECO:0000313" key="2">
    <source>
        <dbReference type="EMBL" id="MBB4781590.1"/>
    </source>
</evidence>
<feature type="region of interest" description="Disordered" evidence="1">
    <location>
        <begin position="1"/>
        <end position="60"/>
    </location>
</feature>
<evidence type="ECO:0000313" key="3">
    <source>
        <dbReference type="Proteomes" id="UP000530530"/>
    </source>
</evidence>
<dbReference type="InterPro" id="IPR008972">
    <property type="entry name" value="Cupredoxin"/>
</dbReference>
<name>A0ABR6LH01_9ACTN</name>